<organism evidence="2 3">
    <name type="scientific">Mycena metata</name>
    <dbReference type="NCBI Taxonomy" id="1033252"/>
    <lineage>
        <taxon>Eukaryota</taxon>
        <taxon>Fungi</taxon>
        <taxon>Dikarya</taxon>
        <taxon>Basidiomycota</taxon>
        <taxon>Agaricomycotina</taxon>
        <taxon>Agaricomycetes</taxon>
        <taxon>Agaricomycetidae</taxon>
        <taxon>Agaricales</taxon>
        <taxon>Marasmiineae</taxon>
        <taxon>Mycenaceae</taxon>
        <taxon>Mycena</taxon>
    </lineage>
</organism>
<gene>
    <name evidence="2" type="ORF">B0H16DRAFT_1819477</name>
</gene>
<keyword evidence="1" id="KW-1133">Transmembrane helix</keyword>
<name>A0AAD7J7X7_9AGAR</name>
<protein>
    <submittedName>
        <fullName evidence="2">Uncharacterized protein</fullName>
    </submittedName>
</protein>
<feature type="transmembrane region" description="Helical" evidence="1">
    <location>
        <begin position="107"/>
        <end position="127"/>
    </location>
</feature>
<dbReference type="AlphaFoldDB" id="A0AAD7J7X7"/>
<evidence type="ECO:0000313" key="2">
    <source>
        <dbReference type="EMBL" id="KAJ7759076.1"/>
    </source>
</evidence>
<keyword evidence="1" id="KW-0812">Transmembrane</keyword>
<proteinExistence type="predicted"/>
<evidence type="ECO:0000313" key="3">
    <source>
        <dbReference type="Proteomes" id="UP001215598"/>
    </source>
</evidence>
<comment type="caution">
    <text evidence="2">The sequence shown here is derived from an EMBL/GenBank/DDBJ whole genome shotgun (WGS) entry which is preliminary data.</text>
</comment>
<keyword evidence="3" id="KW-1185">Reference proteome</keyword>
<sequence>MSPHSAALRPASSRLDMPSLPDASLSALASPLSPATAANVTLSIIGLVLVVATLYYASPTRLTRVLSDATVSTVGLRGLLSPEDMQILVSTCQMLRVEVGKVQTETLHNFFACCPFAIPVIQLLLLIPKCRFDKGKIQDHPVPTSSVFPCTFVTLMKKPAWGLKGRSLLLLRCINEVGIPTVPVKHRIRLRLYGLRNRTVTPLGGPFTVTV</sequence>
<reference evidence="2" key="1">
    <citation type="submission" date="2023-03" db="EMBL/GenBank/DDBJ databases">
        <title>Massive genome expansion in bonnet fungi (Mycena s.s.) driven by repeated elements and novel gene families across ecological guilds.</title>
        <authorList>
            <consortium name="Lawrence Berkeley National Laboratory"/>
            <person name="Harder C.B."/>
            <person name="Miyauchi S."/>
            <person name="Viragh M."/>
            <person name="Kuo A."/>
            <person name="Thoen E."/>
            <person name="Andreopoulos B."/>
            <person name="Lu D."/>
            <person name="Skrede I."/>
            <person name="Drula E."/>
            <person name="Henrissat B."/>
            <person name="Morin E."/>
            <person name="Kohler A."/>
            <person name="Barry K."/>
            <person name="LaButti K."/>
            <person name="Morin E."/>
            <person name="Salamov A."/>
            <person name="Lipzen A."/>
            <person name="Mereny Z."/>
            <person name="Hegedus B."/>
            <person name="Baldrian P."/>
            <person name="Stursova M."/>
            <person name="Weitz H."/>
            <person name="Taylor A."/>
            <person name="Grigoriev I.V."/>
            <person name="Nagy L.G."/>
            <person name="Martin F."/>
            <person name="Kauserud H."/>
        </authorList>
    </citation>
    <scope>NUCLEOTIDE SEQUENCE</scope>
    <source>
        <strain evidence="2">CBHHK182m</strain>
    </source>
</reference>
<dbReference type="EMBL" id="JARKIB010000040">
    <property type="protein sequence ID" value="KAJ7759076.1"/>
    <property type="molecule type" value="Genomic_DNA"/>
</dbReference>
<accession>A0AAD7J7X7</accession>
<keyword evidence="1" id="KW-0472">Membrane</keyword>
<dbReference type="Proteomes" id="UP001215598">
    <property type="component" value="Unassembled WGS sequence"/>
</dbReference>
<feature type="transmembrane region" description="Helical" evidence="1">
    <location>
        <begin position="37"/>
        <end position="57"/>
    </location>
</feature>
<evidence type="ECO:0000256" key="1">
    <source>
        <dbReference type="SAM" id="Phobius"/>
    </source>
</evidence>